<proteinExistence type="predicted"/>
<sequence length="68" mass="7702">MFRLVLRNALGQWGRHREMRSSLTGVAEELGVLPLWQTIAHDTDTRPNARALRTSIVRYLDSEIGTPA</sequence>
<organism evidence="2 3">
    <name type="scientific">Mycetocola lacteus</name>
    <dbReference type="NCBI Taxonomy" id="76637"/>
    <lineage>
        <taxon>Bacteria</taxon>
        <taxon>Bacillati</taxon>
        <taxon>Actinomycetota</taxon>
        <taxon>Actinomycetes</taxon>
        <taxon>Micrococcales</taxon>
        <taxon>Microbacteriaceae</taxon>
        <taxon>Mycetocola</taxon>
    </lineage>
</organism>
<evidence type="ECO:0000313" key="3">
    <source>
        <dbReference type="Proteomes" id="UP000269438"/>
    </source>
</evidence>
<name>A0A3L7AVU0_9MICO</name>
<gene>
    <name evidence="2" type="ORF">D9V34_01240</name>
    <name evidence="1" type="ORF">D9V34_13535</name>
</gene>
<protein>
    <submittedName>
        <fullName evidence="2">Uncharacterized protein</fullName>
    </submittedName>
</protein>
<reference evidence="2 3" key="1">
    <citation type="submission" date="2018-10" db="EMBL/GenBank/DDBJ databases">
        <authorList>
            <person name="Li J."/>
        </authorList>
    </citation>
    <scope>NUCLEOTIDE SEQUENCE [LARGE SCALE GENOMIC DNA]</scope>
    <source>
        <strain evidence="2 3">JCM 11654</strain>
    </source>
</reference>
<dbReference type="EMBL" id="RCUY01000011">
    <property type="protein sequence ID" value="RLP80868.1"/>
    <property type="molecule type" value="Genomic_DNA"/>
</dbReference>
<accession>A0A3L7AVU0</accession>
<dbReference type="Proteomes" id="UP000269438">
    <property type="component" value="Unassembled WGS sequence"/>
</dbReference>
<evidence type="ECO:0000313" key="1">
    <source>
        <dbReference type="EMBL" id="RLP80868.1"/>
    </source>
</evidence>
<dbReference type="EMBL" id="RCUY01000001">
    <property type="protein sequence ID" value="RLP84653.1"/>
    <property type="molecule type" value="Genomic_DNA"/>
</dbReference>
<comment type="caution">
    <text evidence="2">The sequence shown here is derived from an EMBL/GenBank/DDBJ whole genome shotgun (WGS) entry which is preliminary data.</text>
</comment>
<evidence type="ECO:0000313" key="2">
    <source>
        <dbReference type="EMBL" id="RLP84653.1"/>
    </source>
</evidence>
<dbReference type="AlphaFoldDB" id="A0A3L7AVU0"/>
<keyword evidence="3" id="KW-1185">Reference proteome</keyword>